<feature type="transmembrane region" description="Helical" evidence="2">
    <location>
        <begin position="134"/>
        <end position="155"/>
    </location>
</feature>
<dbReference type="EMBL" id="WJXW01000001">
    <property type="protein sequence ID" value="KAF9741298.1"/>
    <property type="molecule type" value="Genomic_DNA"/>
</dbReference>
<evidence type="ECO:0000313" key="4">
    <source>
        <dbReference type="Proteomes" id="UP000756921"/>
    </source>
</evidence>
<reference evidence="3" key="1">
    <citation type="journal article" date="2020" name="Mol. Plant Microbe Interact.">
        <title>Genome Sequence of the Biocontrol Agent Coniothyrium minitans strain Conio (IMI 134523).</title>
        <authorList>
            <person name="Patel D."/>
            <person name="Shittu T.A."/>
            <person name="Baroncelli R."/>
            <person name="Muthumeenakshi S."/>
            <person name="Osborne T.H."/>
            <person name="Janganan T.K."/>
            <person name="Sreenivasaprasad S."/>
        </authorList>
    </citation>
    <scope>NUCLEOTIDE SEQUENCE</scope>
    <source>
        <strain evidence="3">Conio</strain>
    </source>
</reference>
<evidence type="ECO:0000256" key="2">
    <source>
        <dbReference type="SAM" id="Phobius"/>
    </source>
</evidence>
<organism evidence="3 4">
    <name type="scientific">Paraphaeosphaeria minitans</name>
    <dbReference type="NCBI Taxonomy" id="565426"/>
    <lineage>
        <taxon>Eukaryota</taxon>
        <taxon>Fungi</taxon>
        <taxon>Dikarya</taxon>
        <taxon>Ascomycota</taxon>
        <taxon>Pezizomycotina</taxon>
        <taxon>Dothideomycetes</taxon>
        <taxon>Pleosporomycetidae</taxon>
        <taxon>Pleosporales</taxon>
        <taxon>Massarineae</taxon>
        <taxon>Didymosphaeriaceae</taxon>
        <taxon>Paraphaeosphaeria</taxon>
    </lineage>
</organism>
<dbReference type="Proteomes" id="UP000756921">
    <property type="component" value="Unassembled WGS sequence"/>
</dbReference>
<name>A0A9P6GU46_9PLEO</name>
<comment type="caution">
    <text evidence="3">The sequence shown here is derived from an EMBL/GenBank/DDBJ whole genome shotgun (WGS) entry which is preliminary data.</text>
</comment>
<accession>A0A9P6GU46</accession>
<keyword evidence="2" id="KW-0812">Transmembrane</keyword>
<dbReference type="OrthoDB" id="4160064at2759"/>
<sequence length="158" mass="16784">MSQPITKSSAIDPLIESNPTSKQYPKPIPSSSALAIDILALGRIVLGIASFAAPTLALSPLKIDLPANMTLLPRVFGGRDIVIGEWTRMVREEDKNAAEGGRRELKRAMRLNTLVDALDFAATGYGVVTGTLDRLSGGLLAGTALTWVAMGLWALRGL</sequence>
<feature type="region of interest" description="Disordered" evidence="1">
    <location>
        <begin position="1"/>
        <end position="26"/>
    </location>
</feature>
<feature type="compositionally biased region" description="Polar residues" evidence="1">
    <location>
        <begin position="17"/>
        <end position="26"/>
    </location>
</feature>
<keyword evidence="4" id="KW-1185">Reference proteome</keyword>
<keyword evidence="2" id="KW-1133">Transmembrane helix</keyword>
<keyword evidence="2" id="KW-0472">Membrane</keyword>
<gene>
    <name evidence="3" type="ORF">PMIN01_00837</name>
</gene>
<protein>
    <submittedName>
        <fullName evidence="3">Uncharacterized protein</fullName>
    </submittedName>
</protein>
<proteinExistence type="predicted"/>
<evidence type="ECO:0000313" key="3">
    <source>
        <dbReference type="EMBL" id="KAF9741298.1"/>
    </source>
</evidence>
<evidence type="ECO:0000256" key="1">
    <source>
        <dbReference type="SAM" id="MobiDB-lite"/>
    </source>
</evidence>
<dbReference type="AlphaFoldDB" id="A0A9P6GU46"/>